<proteinExistence type="predicted"/>
<keyword evidence="2" id="KW-1185">Reference proteome</keyword>
<sequence length="73" mass="8848">MRDIPYEARLKKLNLHSLERPRLRGDLIEIFKCYIGYSEGDKSEVLKISSRDRTRNNGFKFEKFRLRREMGRN</sequence>
<gene>
    <name evidence="1" type="ORF">E2C01_014706</name>
</gene>
<accession>A0A5B7DJJ6</accession>
<name>A0A5B7DJJ6_PORTR</name>
<reference evidence="1 2" key="1">
    <citation type="submission" date="2019-05" db="EMBL/GenBank/DDBJ databases">
        <title>Another draft genome of Portunus trituberculatus and its Hox gene families provides insights of decapod evolution.</title>
        <authorList>
            <person name="Jeong J.-H."/>
            <person name="Song I."/>
            <person name="Kim S."/>
            <person name="Choi T."/>
            <person name="Kim D."/>
            <person name="Ryu S."/>
            <person name="Kim W."/>
        </authorList>
    </citation>
    <scope>NUCLEOTIDE SEQUENCE [LARGE SCALE GENOMIC DNA]</scope>
    <source>
        <tissue evidence="1">Muscle</tissue>
    </source>
</reference>
<evidence type="ECO:0000313" key="2">
    <source>
        <dbReference type="Proteomes" id="UP000324222"/>
    </source>
</evidence>
<evidence type="ECO:0000313" key="1">
    <source>
        <dbReference type="EMBL" id="MPC21712.1"/>
    </source>
</evidence>
<comment type="caution">
    <text evidence="1">The sequence shown here is derived from an EMBL/GenBank/DDBJ whole genome shotgun (WGS) entry which is preliminary data.</text>
</comment>
<dbReference type="AlphaFoldDB" id="A0A5B7DJJ6"/>
<dbReference type="Proteomes" id="UP000324222">
    <property type="component" value="Unassembled WGS sequence"/>
</dbReference>
<dbReference type="EMBL" id="VSRR010001006">
    <property type="protein sequence ID" value="MPC21712.1"/>
    <property type="molecule type" value="Genomic_DNA"/>
</dbReference>
<protein>
    <submittedName>
        <fullName evidence="1">Uncharacterized protein</fullName>
    </submittedName>
</protein>
<organism evidence="1 2">
    <name type="scientific">Portunus trituberculatus</name>
    <name type="common">Swimming crab</name>
    <name type="synonym">Neptunus trituberculatus</name>
    <dbReference type="NCBI Taxonomy" id="210409"/>
    <lineage>
        <taxon>Eukaryota</taxon>
        <taxon>Metazoa</taxon>
        <taxon>Ecdysozoa</taxon>
        <taxon>Arthropoda</taxon>
        <taxon>Crustacea</taxon>
        <taxon>Multicrustacea</taxon>
        <taxon>Malacostraca</taxon>
        <taxon>Eumalacostraca</taxon>
        <taxon>Eucarida</taxon>
        <taxon>Decapoda</taxon>
        <taxon>Pleocyemata</taxon>
        <taxon>Brachyura</taxon>
        <taxon>Eubrachyura</taxon>
        <taxon>Portunoidea</taxon>
        <taxon>Portunidae</taxon>
        <taxon>Portuninae</taxon>
        <taxon>Portunus</taxon>
    </lineage>
</organism>